<keyword evidence="3" id="KW-1185">Reference proteome</keyword>
<reference evidence="2 3" key="1">
    <citation type="submission" date="2022-12" db="EMBL/GenBank/DDBJ databases">
        <title>Dasania phycosphaerae sp. nov., isolated from particulate material of the south coast of Korea.</title>
        <authorList>
            <person name="Jiang Y."/>
        </authorList>
    </citation>
    <scope>NUCLEOTIDE SEQUENCE [LARGE SCALE GENOMIC DNA]</scope>
    <source>
        <strain evidence="2 3">GY-19</strain>
    </source>
</reference>
<protein>
    <recommendedName>
        <fullName evidence="4">Lipoprotein</fullName>
    </recommendedName>
</protein>
<dbReference type="AlphaFoldDB" id="A0A9J6RM50"/>
<dbReference type="EMBL" id="JAPTGG010000007">
    <property type="protein sequence ID" value="MCZ0865540.1"/>
    <property type="molecule type" value="Genomic_DNA"/>
</dbReference>
<name>A0A9J6RM50_9GAMM</name>
<dbReference type="PROSITE" id="PS51257">
    <property type="entry name" value="PROKAR_LIPOPROTEIN"/>
    <property type="match status" value="1"/>
</dbReference>
<organism evidence="2 3">
    <name type="scientific">Dasania phycosphaerae</name>
    <dbReference type="NCBI Taxonomy" id="2950436"/>
    <lineage>
        <taxon>Bacteria</taxon>
        <taxon>Pseudomonadati</taxon>
        <taxon>Pseudomonadota</taxon>
        <taxon>Gammaproteobacteria</taxon>
        <taxon>Cellvibrionales</taxon>
        <taxon>Spongiibacteraceae</taxon>
        <taxon>Dasania</taxon>
    </lineage>
</organism>
<feature type="signal peptide" evidence="1">
    <location>
        <begin position="1"/>
        <end position="21"/>
    </location>
</feature>
<evidence type="ECO:0008006" key="4">
    <source>
        <dbReference type="Google" id="ProtNLM"/>
    </source>
</evidence>
<dbReference type="Proteomes" id="UP001069090">
    <property type="component" value="Unassembled WGS sequence"/>
</dbReference>
<gene>
    <name evidence="2" type="ORF">O0V09_10030</name>
</gene>
<keyword evidence="1" id="KW-0732">Signal</keyword>
<comment type="caution">
    <text evidence="2">The sequence shown here is derived from an EMBL/GenBank/DDBJ whole genome shotgun (WGS) entry which is preliminary data.</text>
</comment>
<dbReference type="RefSeq" id="WP_258331686.1">
    <property type="nucleotide sequence ID" value="NZ_JAPTGG010000007.1"/>
</dbReference>
<evidence type="ECO:0000313" key="3">
    <source>
        <dbReference type="Proteomes" id="UP001069090"/>
    </source>
</evidence>
<feature type="chain" id="PRO_5039898292" description="Lipoprotein" evidence="1">
    <location>
        <begin position="22"/>
        <end position="295"/>
    </location>
</feature>
<sequence length="295" mass="31772">MKTLFLSIPLLIVVAATSACGGGGGGGSSEAAASVAIDSTPAIYKPDNYINSEVYDGSLQGTWVLIENSTLQFDLDDFSSLEGFFELQYYRRTLVYLYDDEYGVDAFYCMDGGLYTEDYGINLSADDVSFNVGAYTFNGTAVNNNHIEGSFTGVSDGAEFLRSTVTLHKLESYDSGPWVDFGTLDFEPSSESFAVSCYEQVSLSGEDYIDGTLVPVSAELLFIDGYDDSFDLASFTAFEVDVDGEAASLVEVDTPLNYYLDDESVAITLQNNTVNSIKGTVSSASGTVTFDVNTH</sequence>
<proteinExistence type="predicted"/>
<accession>A0A9J6RM50</accession>
<evidence type="ECO:0000256" key="1">
    <source>
        <dbReference type="SAM" id="SignalP"/>
    </source>
</evidence>
<evidence type="ECO:0000313" key="2">
    <source>
        <dbReference type="EMBL" id="MCZ0865540.1"/>
    </source>
</evidence>